<evidence type="ECO:0000256" key="11">
    <source>
        <dbReference type="ARBA" id="ARBA00022840"/>
    </source>
</evidence>
<dbReference type="Gene3D" id="1.10.287.130">
    <property type="match status" value="1"/>
</dbReference>
<evidence type="ECO:0000256" key="2">
    <source>
        <dbReference type="ARBA" id="ARBA00004429"/>
    </source>
</evidence>
<dbReference type="PRINTS" id="PR00344">
    <property type="entry name" value="BCTRLSENSOR"/>
</dbReference>
<keyword evidence="4" id="KW-1003">Cell membrane</keyword>
<evidence type="ECO:0000256" key="15">
    <source>
        <dbReference type="SAM" id="MobiDB-lite"/>
    </source>
</evidence>
<evidence type="ECO:0000256" key="4">
    <source>
        <dbReference type="ARBA" id="ARBA00022475"/>
    </source>
</evidence>
<keyword evidence="9" id="KW-0547">Nucleotide-binding</keyword>
<dbReference type="SMART" id="SM00304">
    <property type="entry name" value="HAMP"/>
    <property type="match status" value="1"/>
</dbReference>
<reference evidence="19 20" key="1">
    <citation type="submission" date="2024-11" db="EMBL/GenBank/DDBJ databases">
        <title>Using genomics to understand microbial adaptation to soil warming.</title>
        <authorList>
            <person name="Deangelis K.M. PhD."/>
        </authorList>
    </citation>
    <scope>NUCLEOTIDE SEQUENCE [LARGE SCALE GENOMIC DNA]</scope>
    <source>
        <strain evidence="19 20">GAS97</strain>
    </source>
</reference>
<accession>A0ABW8MN40</accession>
<dbReference type="EMBL" id="JBIYDN010000017">
    <property type="protein sequence ID" value="MFK4445114.1"/>
    <property type="molecule type" value="Genomic_DNA"/>
</dbReference>
<organism evidence="19 20">
    <name type="scientific">Caballeronia udeis</name>
    <dbReference type="NCBI Taxonomy" id="1232866"/>
    <lineage>
        <taxon>Bacteria</taxon>
        <taxon>Pseudomonadati</taxon>
        <taxon>Pseudomonadota</taxon>
        <taxon>Betaproteobacteria</taxon>
        <taxon>Burkholderiales</taxon>
        <taxon>Burkholderiaceae</taxon>
        <taxon>Caballeronia</taxon>
    </lineage>
</organism>
<proteinExistence type="predicted"/>
<feature type="transmembrane region" description="Helical" evidence="16">
    <location>
        <begin position="47"/>
        <end position="69"/>
    </location>
</feature>
<evidence type="ECO:0000256" key="1">
    <source>
        <dbReference type="ARBA" id="ARBA00000085"/>
    </source>
</evidence>
<dbReference type="SUPFAM" id="SSF55874">
    <property type="entry name" value="ATPase domain of HSP90 chaperone/DNA topoisomerase II/histidine kinase"/>
    <property type="match status" value="1"/>
</dbReference>
<keyword evidence="7 19" id="KW-0808">Transferase</keyword>
<evidence type="ECO:0000256" key="6">
    <source>
        <dbReference type="ARBA" id="ARBA00022553"/>
    </source>
</evidence>
<evidence type="ECO:0000313" key="20">
    <source>
        <dbReference type="Proteomes" id="UP001620514"/>
    </source>
</evidence>
<dbReference type="PANTHER" id="PTHR44936">
    <property type="entry name" value="SENSOR PROTEIN CREC"/>
    <property type="match status" value="1"/>
</dbReference>
<evidence type="ECO:0000256" key="16">
    <source>
        <dbReference type="SAM" id="Phobius"/>
    </source>
</evidence>
<dbReference type="SMART" id="SM00387">
    <property type="entry name" value="HATPase_c"/>
    <property type="match status" value="1"/>
</dbReference>
<dbReference type="Pfam" id="PF02518">
    <property type="entry name" value="HATPase_c"/>
    <property type="match status" value="1"/>
</dbReference>
<gene>
    <name evidence="19" type="ORF">ABH943_005136</name>
</gene>
<dbReference type="Pfam" id="PF00672">
    <property type="entry name" value="HAMP"/>
    <property type="match status" value="1"/>
</dbReference>
<evidence type="ECO:0000256" key="9">
    <source>
        <dbReference type="ARBA" id="ARBA00022741"/>
    </source>
</evidence>
<evidence type="ECO:0000256" key="3">
    <source>
        <dbReference type="ARBA" id="ARBA00012438"/>
    </source>
</evidence>
<evidence type="ECO:0000259" key="18">
    <source>
        <dbReference type="PROSITE" id="PS50885"/>
    </source>
</evidence>
<evidence type="ECO:0000256" key="8">
    <source>
        <dbReference type="ARBA" id="ARBA00022692"/>
    </source>
</evidence>
<dbReference type="InterPro" id="IPR036097">
    <property type="entry name" value="HisK_dim/P_sf"/>
</dbReference>
<feature type="compositionally biased region" description="Low complexity" evidence="15">
    <location>
        <begin position="25"/>
        <end position="35"/>
    </location>
</feature>
<dbReference type="GO" id="GO:0004673">
    <property type="term" value="F:protein histidine kinase activity"/>
    <property type="evidence" value="ECO:0007669"/>
    <property type="project" value="UniProtKB-EC"/>
</dbReference>
<comment type="catalytic activity">
    <reaction evidence="1">
        <text>ATP + protein L-histidine = ADP + protein N-phospho-L-histidine.</text>
        <dbReference type="EC" id="2.7.13.3"/>
    </reaction>
</comment>
<dbReference type="InterPro" id="IPR004358">
    <property type="entry name" value="Sig_transdc_His_kin-like_C"/>
</dbReference>
<dbReference type="InterPro" id="IPR050980">
    <property type="entry name" value="2C_sensor_his_kinase"/>
</dbReference>
<dbReference type="InterPro" id="IPR003594">
    <property type="entry name" value="HATPase_dom"/>
</dbReference>
<keyword evidence="13" id="KW-0902">Two-component regulatory system</keyword>
<feature type="transmembrane region" description="Helical" evidence="16">
    <location>
        <begin position="182"/>
        <end position="202"/>
    </location>
</feature>
<evidence type="ECO:0000256" key="14">
    <source>
        <dbReference type="ARBA" id="ARBA00023136"/>
    </source>
</evidence>
<evidence type="ECO:0000256" key="13">
    <source>
        <dbReference type="ARBA" id="ARBA00023012"/>
    </source>
</evidence>
<dbReference type="InterPro" id="IPR005467">
    <property type="entry name" value="His_kinase_dom"/>
</dbReference>
<evidence type="ECO:0000259" key="17">
    <source>
        <dbReference type="PROSITE" id="PS50109"/>
    </source>
</evidence>
<dbReference type="InterPro" id="IPR003660">
    <property type="entry name" value="HAMP_dom"/>
</dbReference>
<keyword evidence="11" id="KW-0067">ATP-binding</keyword>
<evidence type="ECO:0000256" key="12">
    <source>
        <dbReference type="ARBA" id="ARBA00022989"/>
    </source>
</evidence>
<dbReference type="PROSITE" id="PS50885">
    <property type="entry name" value="HAMP"/>
    <property type="match status" value="1"/>
</dbReference>
<evidence type="ECO:0000256" key="10">
    <source>
        <dbReference type="ARBA" id="ARBA00022777"/>
    </source>
</evidence>
<comment type="subcellular location">
    <subcellularLocation>
        <location evidence="2">Cell inner membrane</location>
        <topology evidence="2">Multi-pass membrane protein</topology>
    </subcellularLocation>
</comment>
<feature type="region of interest" description="Disordered" evidence="15">
    <location>
        <begin position="1"/>
        <end position="35"/>
    </location>
</feature>
<dbReference type="InterPro" id="IPR003661">
    <property type="entry name" value="HisK_dim/P_dom"/>
</dbReference>
<keyword evidence="14 16" id="KW-0472">Membrane</keyword>
<sequence>MRIFGTADSRSGKRARIGSGHAKPGRAWSRSGSGRGNPFNGNPFNTLFGRMALISLVVLFAVQACWFAVLTVQRPHHDAEGYARGLMLVLAAANDDARQGVRLAPALSVQLVLSSNLPEGITLREPDNGPVVHLLRELRNVLPPGTRLAVDGPKHAQRLWVRYPNSPNWIVTPVDLPPAPPILVESVGMLMAAVILSLVAAWQLQRPLSRVAQGARQFGAGERPVPVDERGPRELRDLIRAFNQMMRRINDADDEKAVMLAGIAHDLKAPLTRLKLRASVLVQDDAERAHFIRDIDSLTHIVQQFLEFAGNASTSGPVINVDAFLAEQFAQDEAGDTPLFRLDLAAGDSFHLQRTLLDRLVTNLVDNALEHGAPPVDISTGKRHGEWFITVRDYGDGIPPERLDDARKPFVRLDPARAGDGHCGLGLAIVGRLAQQLGGRCDIGNAADGGLTVRIVIPMAEPIRPGCGPAVHTASAREAVMAS</sequence>
<keyword evidence="20" id="KW-1185">Reference proteome</keyword>
<keyword evidence="8 16" id="KW-0812">Transmembrane</keyword>
<dbReference type="InterPro" id="IPR036890">
    <property type="entry name" value="HATPase_C_sf"/>
</dbReference>
<keyword evidence="6" id="KW-0597">Phosphoprotein</keyword>
<name>A0ABW8MN40_9BURK</name>
<dbReference type="EC" id="2.7.13.3" evidence="3"/>
<dbReference type="CDD" id="cd00082">
    <property type="entry name" value="HisKA"/>
    <property type="match status" value="1"/>
</dbReference>
<comment type="caution">
    <text evidence="19">The sequence shown here is derived from an EMBL/GenBank/DDBJ whole genome shotgun (WGS) entry which is preliminary data.</text>
</comment>
<evidence type="ECO:0000256" key="7">
    <source>
        <dbReference type="ARBA" id="ARBA00022679"/>
    </source>
</evidence>
<dbReference type="PROSITE" id="PS50109">
    <property type="entry name" value="HIS_KIN"/>
    <property type="match status" value="1"/>
</dbReference>
<dbReference type="SUPFAM" id="SSF47384">
    <property type="entry name" value="Homodimeric domain of signal transducing histidine kinase"/>
    <property type="match status" value="1"/>
</dbReference>
<evidence type="ECO:0000313" key="19">
    <source>
        <dbReference type="EMBL" id="MFK4445114.1"/>
    </source>
</evidence>
<dbReference type="Proteomes" id="UP001620514">
    <property type="component" value="Unassembled WGS sequence"/>
</dbReference>
<dbReference type="PANTHER" id="PTHR44936:SF5">
    <property type="entry name" value="SENSOR HISTIDINE KINASE ENVZ"/>
    <property type="match status" value="1"/>
</dbReference>
<feature type="domain" description="Histidine kinase" evidence="17">
    <location>
        <begin position="262"/>
        <end position="461"/>
    </location>
</feature>
<protein>
    <recommendedName>
        <fullName evidence="3">histidine kinase</fullName>
        <ecNumber evidence="3">2.7.13.3</ecNumber>
    </recommendedName>
</protein>
<feature type="domain" description="HAMP" evidence="18">
    <location>
        <begin position="202"/>
        <end position="254"/>
    </location>
</feature>
<keyword evidence="10 19" id="KW-0418">Kinase</keyword>
<dbReference type="Gene3D" id="3.30.565.10">
    <property type="entry name" value="Histidine kinase-like ATPase, C-terminal domain"/>
    <property type="match status" value="1"/>
</dbReference>
<keyword evidence="12 16" id="KW-1133">Transmembrane helix</keyword>
<keyword evidence="5" id="KW-0997">Cell inner membrane</keyword>
<evidence type="ECO:0000256" key="5">
    <source>
        <dbReference type="ARBA" id="ARBA00022519"/>
    </source>
</evidence>
<dbReference type="SUPFAM" id="SSF158472">
    <property type="entry name" value="HAMP domain-like"/>
    <property type="match status" value="1"/>
</dbReference>
<dbReference type="CDD" id="cd06225">
    <property type="entry name" value="HAMP"/>
    <property type="match status" value="1"/>
</dbReference>